<accession>A0A346Y1P0</accession>
<evidence type="ECO:0000313" key="2">
    <source>
        <dbReference type="EMBL" id="AXV08387.1"/>
    </source>
</evidence>
<sequence length="62" mass="6158">MRIGCDGDELAHGVSRGSGSGGRRWSLRATAGATHTGPAVASWPPSRDGVLSGTAVVGSARP</sequence>
<dbReference type="EMBL" id="CP031165">
    <property type="protein sequence ID" value="AXV08387.1"/>
    <property type="molecule type" value="Genomic_DNA"/>
</dbReference>
<feature type="region of interest" description="Disordered" evidence="1">
    <location>
        <begin position="1"/>
        <end position="62"/>
    </location>
</feature>
<dbReference type="KEGG" id="euz:DVS28_a3714"/>
<name>A0A346Y1P0_9ACTN</name>
<dbReference type="AlphaFoldDB" id="A0A346Y1P0"/>
<proteinExistence type="predicted"/>
<gene>
    <name evidence="2" type="ORF">DVS28_a3714</name>
</gene>
<evidence type="ECO:0000313" key="3">
    <source>
        <dbReference type="Proteomes" id="UP000264006"/>
    </source>
</evidence>
<protein>
    <submittedName>
        <fullName evidence="2">Uncharacterized protein</fullName>
    </submittedName>
</protein>
<organism evidence="2 3">
    <name type="scientific">Euzebya pacifica</name>
    <dbReference type="NCBI Taxonomy" id="1608957"/>
    <lineage>
        <taxon>Bacteria</taxon>
        <taxon>Bacillati</taxon>
        <taxon>Actinomycetota</taxon>
        <taxon>Nitriliruptoria</taxon>
        <taxon>Euzebyales</taxon>
    </lineage>
</organism>
<reference evidence="2 3" key="1">
    <citation type="submission" date="2018-09" db="EMBL/GenBank/DDBJ databases">
        <title>Complete genome sequence of Euzebya sp. DY32-46 isolated from seawater of Pacific Ocean.</title>
        <authorList>
            <person name="Xu L."/>
            <person name="Wu Y.-H."/>
            <person name="Xu X.-W."/>
        </authorList>
    </citation>
    <scope>NUCLEOTIDE SEQUENCE [LARGE SCALE GENOMIC DNA]</scope>
    <source>
        <strain evidence="2 3">DY32-46</strain>
    </source>
</reference>
<dbReference type="Proteomes" id="UP000264006">
    <property type="component" value="Chromosome"/>
</dbReference>
<keyword evidence="3" id="KW-1185">Reference proteome</keyword>
<evidence type="ECO:0000256" key="1">
    <source>
        <dbReference type="SAM" id="MobiDB-lite"/>
    </source>
</evidence>